<dbReference type="PANTHER" id="PTHR36925">
    <property type="entry name" value="COBALT-PRECORRIN-6A REDUCTASE"/>
    <property type="match status" value="1"/>
</dbReference>
<sequence length="248" mass="25992">MKAVVFSGTTEGRRFSKKLAELGAAVTVCVATPLGAEEQGEMAGITVHAGRLQPDAMAALLAGADLCVDATHPYAVDATRNIRAAAVQAGVEYRRLLRAQSPLPPGCAVFETAAQAAEYLAGTEGNILLATGAKELAVFAGLEPARLYPRVLPTPEGIAACEAANVPHRNIIAMQGPFSLALNKALITQFQIRYLVTKDGGAAGGFAEKVQAAADTGAQLVVLRRPPETGETETQILAYCKEILQWSH</sequence>
<gene>
    <name evidence="4" type="primary">cobK</name>
    <name evidence="4" type="ORF">CGS46_00455</name>
</gene>
<protein>
    <submittedName>
        <fullName evidence="4">Precorrin-6A reductase</fullName>
    </submittedName>
</protein>
<dbReference type="PANTHER" id="PTHR36925:SF1">
    <property type="entry name" value="COBALT-PRECORRIN-6A REDUCTASE"/>
    <property type="match status" value="1"/>
</dbReference>
<evidence type="ECO:0000256" key="1">
    <source>
        <dbReference type="ARBA" id="ARBA00004953"/>
    </source>
</evidence>
<evidence type="ECO:0000313" key="4">
    <source>
        <dbReference type="EMBL" id="PDX59834.1"/>
    </source>
</evidence>
<dbReference type="InterPro" id="IPR036291">
    <property type="entry name" value="NAD(P)-bd_dom_sf"/>
</dbReference>
<comment type="caution">
    <text evidence="4">The sequence shown here is derived from an EMBL/GenBank/DDBJ whole genome shotgun (WGS) entry which is preliminary data.</text>
</comment>
<comment type="pathway">
    <text evidence="1">Cofactor biosynthesis; adenosylcobalamin biosynthesis.</text>
</comment>
<dbReference type="InterPro" id="IPR003723">
    <property type="entry name" value="Precorrin-6x_reduct"/>
</dbReference>
<keyword evidence="5" id="KW-1185">Reference proteome</keyword>
<keyword evidence="3" id="KW-0560">Oxidoreductase</keyword>
<dbReference type="PROSITE" id="PS51014">
    <property type="entry name" value="COBK_CBIJ"/>
    <property type="match status" value="1"/>
</dbReference>
<dbReference type="GO" id="GO:0016994">
    <property type="term" value="F:precorrin-6A reductase activity"/>
    <property type="evidence" value="ECO:0007669"/>
    <property type="project" value="InterPro"/>
</dbReference>
<dbReference type="Gene3D" id="3.40.50.720">
    <property type="entry name" value="NAD(P)-binding Rossmann-like Domain"/>
    <property type="match status" value="1"/>
</dbReference>
<reference evidence="4 5" key="1">
    <citation type="journal article" date="2017" name="Front. Microbiol.">
        <title>New Insights into the Diversity of the Genus Faecalibacterium.</title>
        <authorList>
            <person name="Benevides L."/>
            <person name="Burman S."/>
            <person name="Martin R."/>
            <person name="Robert V."/>
            <person name="Thomas M."/>
            <person name="Miquel S."/>
            <person name="Chain F."/>
            <person name="Sokol H."/>
            <person name="Bermudez-Humaran L.G."/>
            <person name="Morrison M."/>
            <person name="Langella P."/>
            <person name="Azevedo V.A."/>
            <person name="Chatel J.M."/>
            <person name="Soares S."/>
        </authorList>
    </citation>
    <scope>NUCLEOTIDE SEQUENCE [LARGE SCALE GENOMIC DNA]</scope>
    <source>
        <strain evidence="5">CNCM I-4540</strain>
    </source>
</reference>
<dbReference type="GO" id="GO:0009236">
    <property type="term" value="P:cobalamin biosynthetic process"/>
    <property type="evidence" value="ECO:0007669"/>
    <property type="project" value="UniProtKB-UniPathway"/>
</dbReference>
<evidence type="ECO:0000256" key="3">
    <source>
        <dbReference type="ARBA" id="ARBA00023002"/>
    </source>
</evidence>
<evidence type="ECO:0000256" key="2">
    <source>
        <dbReference type="ARBA" id="ARBA00022573"/>
    </source>
</evidence>
<accession>A0A2A6ZEV0</accession>
<dbReference type="Pfam" id="PF02571">
    <property type="entry name" value="CbiJ"/>
    <property type="match status" value="1"/>
</dbReference>
<dbReference type="UniPathway" id="UPA00148"/>
<dbReference type="EMBL" id="NMTQ01000009">
    <property type="protein sequence ID" value="PDX59834.1"/>
    <property type="molecule type" value="Genomic_DNA"/>
</dbReference>
<proteinExistence type="predicted"/>
<organism evidence="4 5">
    <name type="scientific">Faecalibacterium langellae</name>
    <dbReference type="NCBI Taxonomy" id="3435293"/>
    <lineage>
        <taxon>Bacteria</taxon>
        <taxon>Bacillati</taxon>
        <taxon>Bacillota</taxon>
        <taxon>Clostridia</taxon>
        <taxon>Eubacteriales</taxon>
        <taxon>Oscillospiraceae</taxon>
        <taxon>Faecalibacterium</taxon>
    </lineage>
</organism>
<keyword evidence="2" id="KW-0169">Cobalamin biosynthesis</keyword>
<dbReference type="SUPFAM" id="SSF51735">
    <property type="entry name" value="NAD(P)-binding Rossmann-fold domains"/>
    <property type="match status" value="1"/>
</dbReference>
<name>A0A2A6ZEV0_9FIRM</name>
<dbReference type="AlphaFoldDB" id="A0A2A6ZEV0"/>
<evidence type="ECO:0000313" key="5">
    <source>
        <dbReference type="Proteomes" id="UP000220752"/>
    </source>
</evidence>
<dbReference type="Proteomes" id="UP000220752">
    <property type="component" value="Unassembled WGS sequence"/>
</dbReference>
<dbReference type="NCBIfam" id="TIGR00715">
    <property type="entry name" value="precor6x_red"/>
    <property type="match status" value="1"/>
</dbReference>